<proteinExistence type="predicted"/>
<feature type="region of interest" description="Disordered" evidence="1">
    <location>
        <begin position="262"/>
        <end position="288"/>
    </location>
</feature>
<sequence length="288" mass="32320">MAKLQRQVDVHQDGLCSPNKCYGLMDAKKKIDLDNPLCLTESKIMENILQKHPLRFSIAAASSVPWIYLGQIWHTLKEDGSKYKLKSPSNFKTTGLVQIWQTLGKMFARCLMCGFSLSNGTCINCTLETEILSTVAMCESPLNGGFVCFAIEIAGNSSAYDPIRISYNDSPNFSDYTHNPVRSRIFVSYLGYDAHCGRIDIEIKINELRKIFNEMSIEINKRKSFSNRGGDSKKEAEFAQDYFVLPIWSSYSSTVKRSTAKDAGGALETDIQEKEQKESQKQTNPSTG</sequence>
<dbReference type="EMBL" id="BQNB010012606">
    <property type="protein sequence ID" value="GJT05666.1"/>
    <property type="molecule type" value="Genomic_DNA"/>
</dbReference>
<feature type="compositionally biased region" description="Basic and acidic residues" evidence="1">
    <location>
        <begin position="271"/>
        <end position="280"/>
    </location>
</feature>
<evidence type="ECO:0000256" key="1">
    <source>
        <dbReference type="SAM" id="MobiDB-lite"/>
    </source>
</evidence>
<organism evidence="2 3">
    <name type="scientific">Tanacetum coccineum</name>
    <dbReference type="NCBI Taxonomy" id="301880"/>
    <lineage>
        <taxon>Eukaryota</taxon>
        <taxon>Viridiplantae</taxon>
        <taxon>Streptophyta</taxon>
        <taxon>Embryophyta</taxon>
        <taxon>Tracheophyta</taxon>
        <taxon>Spermatophyta</taxon>
        <taxon>Magnoliopsida</taxon>
        <taxon>eudicotyledons</taxon>
        <taxon>Gunneridae</taxon>
        <taxon>Pentapetalae</taxon>
        <taxon>asterids</taxon>
        <taxon>campanulids</taxon>
        <taxon>Asterales</taxon>
        <taxon>Asteraceae</taxon>
        <taxon>Asteroideae</taxon>
        <taxon>Anthemideae</taxon>
        <taxon>Anthemidinae</taxon>
        <taxon>Tanacetum</taxon>
    </lineage>
</organism>
<reference evidence="2" key="2">
    <citation type="submission" date="2022-01" db="EMBL/GenBank/DDBJ databases">
        <authorList>
            <person name="Yamashiro T."/>
            <person name="Shiraishi A."/>
            <person name="Satake H."/>
            <person name="Nakayama K."/>
        </authorList>
    </citation>
    <scope>NUCLEOTIDE SEQUENCE</scope>
</reference>
<name>A0ABQ5ATT9_9ASTR</name>
<dbReference type="Proteomes" id="UP001151760">
    <property type="component" value="Unassembled WGS sequence"/>
</dbReference>
<keyword evidence="3" id="KW-1185">Reference proteome</keyword>
<evidence type="ECO:0000313" key="3">
    <source>
        <dbReference type="Proteomes" id="UP001151760"/>
    </source>
</evidence>
<evidence type="ECO:0000313" key="2">
    <source>
        <dbReference type="EMBL" id="GJT05666.1"/>
    </source>
</evidence>
<accession>A0ABQ5ATT9</accession>
<comment type="caution">
    <text evidence="2">The sequence shown here is derived from an EMBL/GenBank/DDBJ whole genome shotgun (WGS) entry which is preliminary data.</text>
</comment>
<reference evidence="2" key="1">
    <citation type="journal article" date="2022" name="Int. J. Mol. Sci.">
        <title>Draft Genome of Tanacetum Coccineum: Genomic Comparison of Closely Related Tanacetum-Family Plants.</title>
        <authorList>
            <person name="Yamashiro T."/>
            <person name="Shiraishi A."/>
            <person name="Nakayama K."/>
            <person name="Satake H."/>
        </authorList>
    </citation>
    <scope>NUCLEOTIDE SEQUENCE</scope>
</reference>
<protein>
    <submittedName>
        <fullName evidence="2">Uncharacterized protein</fullName>
    </submittedName>
</protein>
<gene>
    <name evidence="2" type="ORF">Tco_0840128</name>
</gene>